<keyword evidence="4 9" id="KW-0812">Transmembrane</keyword>
<comment type="subcellular location">
    <subcellularLocation>
        <location evidence="1 9">Cell membrane</location>
        <topology evidence="1 9">Multi-pass membrane protein</topology>
    </subcellularLocation>
</comment>
<dbReference type="GO" id="GO:0043952">
    <property type="term" value="P:protein transport by the Sec complex"/>
    <property type="evidence" value="ECO:0007669"/>
    <property type="project" value="UniProtKB-UniRule"/>
</dbReference>
<evidence type="ECO:0000256" key="7">
    <source>
        <dbReference type="ARBA" id="ARBA00023010"/>
    </source>
</evidence>
<dbReference type="AlphaFoldDB" id="A0A0G0W3U2"/>
<evidence type="ECO:0000256" key="3">
    <source>
        <dbReference type="ARBA" id="ARBA00022475"/>
    </source>
</evidence>
<evidence type="ECO:0000313" key="12">
    <source>
        <dbReference type="Proteomes" id="UP000034749"/>
    </source>
</evidence>
<dbReference type="GO" id="GO:0015450">
    <property type="term" value="F:protein-transporting ATPase activity"/>
    <property type="evidence" value="ECO:0007669"/>
    <property type="project" value="InterPro"/>
</dbReference>
<dbReference type="PATRIC" id="fig|1618734.3.peg.492"/>
<evidence type="ECO:0000256" key="9">
    <source>
        <dbReference type="HAMAP-Rule" id="MF_01464"/>
    </source>
</evidence>
<dbReference type="EMBL" id="LBZW01000022">
    <property type="protein sequence ID" value="KKR78900.1"/>
    <property type="molecule type" value="Genomic_DNA"/>
</dbReference>
<gene>
    <name evidence="9" type="primary">secF</name>
    <name evidence="11" type="ORF">UU24_C0022G0002</name>
</gene>
<comment type="caution">
    <text evidence="11">The sequence shown here is derived from an EMBL/GenBank/DDBJ whole genome shotgun (WGS) entry which is preliminary data.</text>
</comment>
<dbReference type="SUPFAM" id="SSF82866">
    <property type="entry name" value="Multidrug efflux transporter AcrB transmembrane domain"/>
    <property type="match status" value="1"/>
</dbReference>
<keyword evidence="7 9" id="KW-0811">Translocation</keyword>
<feature type="domain" description="Protein export membrane protein SecD/SecF C-terminal" evidence="10">
    <location>
        <begin position="96"/>
        <end position="283"/>
    </location>
</feature>
<dbReference type="GO" id="GO:0006605">
    <property type="term" value="P:protein targeting"/>
    <property type="evidence" value="ECO:0007669"/>
    <property type="project" value="UniProtKB-UniRule"/>
</dbReference>
<dbReference type="Proteomes" id="UP000034749">
    <property type="component" value="Unassembled WGS sequence"/>
</dbReference>
<evidence type="ECO:0000256" key="4">
    <source>
        <dbReference type="ARBA" id="ARBA00022692"/>
    </source>
</evidence>
<feature type="transmembrane region" description="Helical" evidence="9">
    <location>
        <begin position="232"/>
        <end position="249"/>
    </location>
</feature>
<feature type="transmembrane region" description="Helical" evidence="9">
    <location>
        <begin position="12"/>
        <end position="30"/>
    </location>
</feature>
<comment type="similarity">
    <text evidence="9">Belongs to the SecD/SecF family. SecF subfamily.</text>
</comment>
<evidence type="ECO:0000256" key="8">
    <source>
        <dbReference type="ARBA" id="ARBA00023136"/>
    </source>
</evidence>
<comment type="subunit">
    <text evidence="9">Forms a complex with SecD. Part of the essential Sec protein translocation apparatus which comprises SecA, SecYEG and auxiliary proteins SecDF. Other proteins may also be involved.</text>
</comment>
<organism evidence="11 12">
    <name type="scientific">Candidatus Nomurabacteria bacterium GW2011_GWA2_40_9</name>
    <dbReference type="NCBI Taxonomy" id="1618734"/>
    <lineage>
        <taxon>Bacteria</taxon>
        <taxon>Candidatus Nomuraibacteriota</taxon>
    </lineage>
</organism>
<dbReference type="GO" id="GO:0005886">
    <property type="term" value="C:plasma membrane"/>
    <property type="evidence" value="ECO:0007669"/>
    <property type="project" value="UniProtKB-SubCell"/>
</dbReference>
<comment type="function">
    <text evidence="9">Part of the Sec protein translocase complex. Interacts with the SecYEG preprotein conducting channel. SecDF uses the proton motive force (PMF) to complete protein translocation after the ATP-dependent function of SecA.</text>
</comment>
<dbReference type="GO" id="GO:0065002">
    <property type="term" value="P:intracellular protein transmembrane transport"/>
    <property type="evidence" value="ECO:0007669"/>
    <property type="project" value="UniProtKB-UniRule"/>
</dbReference>
<dbReference type="InterPro" id="IPR022646">
    <property type="entry name" value="SecD/SecF_CS"/>
</dbReference>
<dbReference type="InterPro" id="IPR022813">
    <property type="entry name" value="SecD/SecF_arch_bac"/>
</dbReference>
<feature type="transmembrane region" description="Helical" evidence="9">
    <location>
        <begin position="181"/>
        <end position="202"/>
    </location>
</feature>
<dbReference type="PANTHER" id="PTHR30081:SF8">
    <property type="entry name" value="PROTEIN TRANSLOCASE SUBUNIT SECF"/>
    <property type="match status" value="1"/>
</dbReference>
<dbReference type="HAMAP" id="MF_01464_B">
    <property type="entry name" value="SecF_B"/>
    <property type="match status" value="1"/>
</dbReference>
<dbReference type="NCBIfam" id="TIGR00966">
    <property type="entry name" value="transloc_SecF"/>
    <property type="match status" value="1"/>
</dbReference>
<keyword evidence="3 9" id="KW-1003">Cell membrane</keyword>
<dbReference type="Pfam" id="PF02355">
    <property type="entry name" value="SecD_SecF_C"/>
    <property type="match status" value="1"/>
</dbReference>
<reference evidence="11 12" key="1">
    <citation type="journal article" date="2015" name="Nature">
        <title>rRNA introns, odd ribosomes, and small enigmatic genomes across a large radiation of phyla.</title>
        <authorList>
            <person name="Brown C.T."/>
            <person name="Hug L.A."/>
            <person name="Thomas B.C."/>
            <person name="Sharon I."/>
            <person name="Castelle C.J."/>
            <person name="Singh A."/>
            <person name="Wilkins M.J."/>
            <person name="Williams K.H."/>
            <person name="Banfield J.F."/>
        </authorList>
    </citation>
    <scope>NUCLEOTIDE SEQUENCE [LARGE SCALE GENOMIC DNA]</scope>
</reference>
<keyword evidence="2 9" id="KW-0813">Transport</keyword>
<accession>A0A0G0W3U2</accession>
<feature type="transmembrane region" description="Helical" evidence="9">
    <location>
        <begin position="126"/>
        <end position="144"/>
    </location>
</feature>
<evidence type="ECO:0000259" key="10">
    <source>
        <dbReference type="Pfam" id="PF02355"/>
    </source>
</evidence>
<evidence type="ECO:0000256" key="2">
    <source>
        <dbReference type="ARBA" id="ARBA00022448"/>
    </source>
</evidence>
<keyword evidence="8 9" id="KW-0472">Membrane</keyword>
<dbReference type="InterPro" id="IPR005665">
    <property type="entry name" value="SecF_bac"/>
</dbReference>
<dbReference type="Gene3D" id="1.20.1640.10">
    <property type="entry name" value="Multidrug efflux transporter AcrB transmembrane domain"/>
    <property type="match status" value="1"/>
</dbReference>
<evidence type="ECO:0000256" key="1">
    <source>
        <dbReference type="ARBA" id="ARBA00004651"/>
    </source>
</evidence>
<dbReference type="PANTHER" id="PTHR30081">
    <property type="entry name" value="PROTEIN-EXPORT MEMBRANE PROTEIN SEC"/>
    <property type="match status" value="1"/>
</dbReference>
<keyword evidence="5 9" id="KW-0653">Protein transport</keyword>
<name>A0A0G0W3U2_9BACT</name>
<evidence type="ECO:0000256" key="5">
    <source>
        <dbReference type="ARBA" id="ARBA00022927"/>
    </source>
</evidence>
<keyword evidence="6 9" id="KW-1133">Transmembrane helix</keyword>
<dbReference type="PRINTS" id="PR01755">
    <property type="entry name" value="SECFTRNLCASE"/>
</dbReference>
<dbReference type="Pfam" id="PF07549">
    <property type="entry name" value="Sec_GG"/>
    <property type="match status" value="1"/>
</dbReference>
<dbReference type="InterPro" id="IPR022645">
    <property type="entry name" value="SecD/SecF_bac"/>
</dbReference>
<proteinExistence type="inferred from homology"/>
<feature type="transmembrane region" description="Helical" evidence="9">
    <location>
        <begin position="151"/>
        <end position="175"/>
    </location>
</feature>
<evidence type="ECO:0000313" key="11">
    <source>
        <dbReference type="EMBL" id="KKR78900.1"/>
    </source>
</evidence>
<sequence length="289" mass="32205">MINFLKYTKLYAFISILVISVGMTSLFMYGPKLSIDFTGGAILDYSFNKPVSEGEVVNILVKNSLSIVDESRQSPTRILIRTKLISDEKEALVRKDLEKKLGVKIKLLRFETVGPTLGVEVMRKTLAASFVAIIGILLYLTFAFKRMNYGVAAVVAMFHDFLVVVGCYSIISHFFGAEMDTLFVTALLTTLSFSVHDTIVVFDKIREHEKYSSLPLTIMANKAFTETVVRSVNNSLTIILMLVPLMIFGGSSIRFFAVALLIGTITGMYSSPFVATPFLVFLESRRKVK</sequence>
<protein>
    <recommendedName>
        <fullName evidence="9">Protein-export membrane protein SecF</fullName>
    </recommendedName>
</protein>
<dbReference type="InterPro" id="IPR048634">
    <property type="entry name" value="SecD_SecF_C"/>
</dbReference>
<feature type="transmembrane region" description="Helical" evidence="9">
    <location>
        <begin position="255"/>
        <end position="282"/>
    </location>
</feature>
<evidence type="ECO:0000256" key="6">
    <source>
        <dbReference type="ARBA" id="ARBA00022989"/>
    </source>
</evidence>